<feature type="domain" description="3'-5' exonuclease" evidence="5">
    <location>
        <begin position="153"/>
        <end position="346"/>
    </location>
</feature>
<reference evidence="6 7" key="1">
    <citation type="submission" date="2024-01" db="EMBL/GenBank/DDBJ databases">
        <title>Comparative genomics of Cryptococcus and Kwoniella reveals pathogenesis evolution and contrasting modes of karyotype evolution via chromosome fusion or intercentromeric recombination.</title>
        <authorList>
            <person name="Coelho M.A."/>
            <person name="David-Palma M."/>
            <person name="Shea T."/>
            <person name="Bowers K."/>
            <person name="McGinley-Smith S."/>
            <person name="Mohammad A.W."/>
            <person name="Gnirke A."/>
            <person name="Yurkov A.M."/>
            <person name="Nowrousian M."/>
            <person name="Sun S."/>
            <person name="Cuomo C.A."/>
            <person name="Heitman J."/>
        </authorList>
    </citation>
    <scope>NUCLEOTIDE SEQUENCE [LARGE SCALE GENOMIC DNA]</scope>
    <source>
        <strain evidence="6 7">PYCC6329</strain>
    </source>
</reference>
<evidence type="ECO:0000259" key="5">
    <source>
        <dbReference type="SMART" id="SM00474"/>
    </source>
</evidence>
<protein>
    <recommendedName>
        <fullName evidence="5">3'-5' exonuclease domain-containing protein</fullName>
    </recommendedName>
</protein>
<feature type="region of interest" description="Disordered" evidence="3">
    <location>
        <begin position="71"/>
        <end position="124"/>
    </location>
</feature>
<name>A0AAX4KTV7_9TREE</name>
<accession>A0AAX4KTV7</accession>
<dbReference type="PANTHER" id="PTHR13620:SF104">
    <property type="entry name" value="EXONUCLEASE 3'-5' DOMAIN-CONTAINING PROTEIN 2"/>
    <property type="match status" value="1"/>
</dbReference>
<dbReference type="GO" id="GO:0005737">
    <property type="term" value="C:cytoplasm"/>
    <property type="evidence" value="ECO:0007669"/>
    <property type="project" value="TreeGrafter"/>
</dbReference>
<evidence type="ECO:0000256" key="3">
    <source>
        <dbReference type="SAM" id="MobiDB-lite"/>
    </source>
</evidence>
<dbReference type="PANTHER" id="PTHR13620">
    <property type="entry name" value="3-5 EXONUCLEASE"/>
    <property type="match status" value="1"/>
</dbReference>
<keyword evidence="7" id="KW-1185">Reference proteome</keyword>
<dbReference type="GO" id="GO:0003676">
    <property type="term" value="F:nucleic acid binding"/>
    <property type="evidence" value="ECO:0007669"/>
    <property type="project" value="InterPro"/>
</dbReference>
<gene>
    <name evidence="6" type="ORF">V865_007989</name>
</gene>
<dbReference type="AlphaFoldDB" id="A0AAX4KTV7"/>
<feature type="compositionally biased region" description="Low complexity" evidence="3">
    <location>
        <begin position="78"/>
        <end position="88"/>
    </location>
</feature>
<dbReference type="GO" id="GO:0005634">
    <property type="term" value="C:nucleus"/>
    <property type="evidence" value="ECO:0007669"/>
    <property type="project" value="TreeGrafter"/>
</dbReference>
<dbReference type="Proteomes" id="UP001358614">
    <property type="component" value="Chromosome 3"/>
</dbReference>
<dbReference type="Gene3D" id="3.30.420.10">
    <property type="entry name" value="Ribonuclease H-like superfamily/Ribonuclease H"/>
    <property type="match status" value="1"/>
</dbReference>
<evidence type="ECO:0000313" key="6">
    <source>
        <dbReference type="EMBL" id="WWD09860.1"/>
    </source>
</evidence>
<dbReference type="GO" id="GO:0008408">
    <property type="term" value="F:3'-5' exonuclease activity"/>
    <property type="evidence" value="ECO:0007669"/>
    <property type="project" value="InterPro"/>
</dbReference>
<evidence type="ECO:0000256" key="1">
    <source>
        <dbReference type="ARBA" id="ARBA00022722"/>
    </source>
</evidence>
<feature type="compositionally biased region" description="Polar residues" evidence="3">
    <location>
        <begin position="102"/>
        <end position="124"/>
    </location>
</feature>
<dbReference type="EMBL" id="CP144091">
    <property type="protein sequence ID" value="WWD09860.1"/>
    <property type="molecule type" value="Genomic_DNA"/>
</dbReference>
<evidence type="ECO:0000313" key="7">
    <source>
        <dbReference type="Proteomes" id="UP001358614"/>
    </source>
</evidence>
<dbReference type="InterPro" id="IPR051132">
    <property type="entry name" value="3-5_Exonuclease_domain"/>
</dbReference>
<sequence length="425" mass="47962">MTRHFLPTLLNVLVTLPSRLMGKNDKKTSRKLSPTFFQRHIPCSLFASHLTLPQGYPQSHRSRLPVLPASQTVDQSKVDNPSSQSSKSSPPPDSTLDKWLEQQFQTRKASAQSSSPSRFRTTLSSPISPVVEVGKGSQYDLPFFDYRERPNPPKVVYTSSPSEANEYLSQLNGNALGFDLEWPVCRKERDPTTGREVRKQGKVALLQFCDEHMILLYHVRDHTTLPSEITRLLRDPKIYKLGVAVGQDGSKITRDFPDIFPKLPLELLEQKLARMVDPERWKHRTYHLISLADLCKTYLGKRLDKSEDVRMGDWSKATLSGRDIAYAANDVYASLQIYLVLTSMAEQEGIKLEFNSMFTGPGACLSPGDPIITQDPMAALLKEYGLSHLPLKTANYITRTLKLFKEGKSVQQAAEARNRKSETIL</sequence>
<evidence type="ECO:0000256" key="2">
    <source>
        <dbReference type="ARBA" id="ARBA00022801"/>
    </source>
</evidence>
<dbReference type="CDD" id="cd06141">
    <property type="entry name" value="WRN_exo"/>
    <property type="match status" value="1"/>
</dbReference>
<dbReference type="InterPro" id="IPR012337">
    <property type="entry name" value="RNaseH-like_sf"/>
</dbReference>
<dbReference type="RefSeq" id="XP_066087827.1">
    <property type="nucleotide sequence ID" value="XM_066231730.1"/>
</dbReference>
<feature type="signal peptide" evidence="4">
    <location>
        <begin position="1"/>
        <end position="22"/>
    </location>
</feature>
<feature type="chain" id="PRO_5043590103" description="3'-5' exonuclease domain-containing protein" evidence="4">
    <location>
        <begin position="23"/>
        <end position="425"/>
    </location>
</feature>
<dbReference type="SMART" id="SM00474">
    <property type="entry name" value="35EXOc"/>
    <property type="match status" value="1"/>
</dbReference>
<dbReference type="KEGG" id="ker:91106790"/>
<keyword evidence="1" id="KW-0540">Nuclease</keyword>
<proteinExistence type="predicted"/>
<dbReference type="SUPFAM" id="SSF53098">
    <property type="entry name" value="Ribonuclease H-like"/>
    <property type="match status" value="1"/>
</dbReference>
<keyword evidence="2" id="KW-0378">Hydrolase</keyword>
<organism evidence="6 7">
    <name type="scientific">Kwoniella europaea PYCC6329</name>
    <dbReference type="NCBI Taxonomy" id="1423913"/>
    <lineage>
        <taxon>Eukaryota</taxon>
        <taxon>Fungi</taxon>
        <taxon>Dikarya</taxon>
        <taxon>Basidiomycota</taxon>
        <taxon>Agaricomycotina</taxon>
        <taxon>Tremellomycetes</taxon>
        <taxon>Tremellales</taxon>
        <taxon>Cryptococcaceae</taxon>
        <taxon>Kwoniella</taxon>
    </lineage>
</organism>
<dbReference type="InterPro" id="IPR002562">
    <property type="entry name" value="3'-5'_exonuclease_dom"/>
</dbReference>
<dbReference type="GO" id="GO:0006139">
    <property type="term" value="P:nucleobase-containing compound metabolic process"/>
    <property type="evidence" value="ECO:0007669"/>
    <property type="project" value="InterPro"/>
</dbReference>
<dbReference type="InterPro" id="IPR036397">
    <property type="entry name" value="RNaseH_sf"/>
</dbReference>
<dbReference type="Pfam" id="PF01612">
    <property type="entry name" value="DNA_pol_A_exo1"/>
    <property type="match status" value="1"/>
</dbReference>
<evidence type="ECO:0000256" key="4">
    <source>
        <dbReference type="SAM" id="SignalP"/>
    </source>
</evidence>
<dbReference type="GeneID" id="91106790"/>
<keyword evidence="4" id="KW-0732">Signal</keyword>